<dbReference type="RefSeq" id="WP_266124360.1">
    <property type="nucleotide sequence ID" value="NZ_JAJHNU010000002.1"/>
</dbReference>
<evidence type="ECO:0000313" key="2">
    <source>
        <dbReference type="EMBL" id="MDN4121693.1"/>
    </source>
</evidence>
<dbReference type="NCBIfam" id="TIGR03177">
    <property type="entry name" value="pilus_cpaB"/>
    <property type="match status" value="1"/>
</dbReference>
<dbReference type="Pfam" id="PF08666">
    <property type="entry name" value="SAF"/>
    <property type="match status" value="1"/>
</dbReference>
<protein>
    <submittedName>
        <fullName evidence="2">Flp pilus assembly protein CpaB</fullName>
    </submittedName>
</protein>
<dbReference type="InterPro" id="IPR013974">
    <property type="entry name" value="SAF"/>
</dbReference>
<name>A0ABT8EK73_9BURK</name>
<gene>
    <name evidence="2" type="primary">cpaB</name>
    <name evidence="2" type="ORF">LMS43_10360</name>
</gene>
<dbReference type="Proteomes" id="UP001168613">
    <property type="component" value="Unassembled WGS sequence"/>
</dbReference>
<comment type="caution">
    <text evidence="2">The sequence shown here is derived from an EMBL/GenBank/DDBJ whole genome shotgun (WGS) entry which is preliminary data.</text>
</comment>
<dbReference type="InterPro" id="IPR031571">
    <property type="entry name" value="RcpC_dom"/>
</dbReference>
<proteinExistence type="predicted"/>
<reference evidence="2" key="1">
    <citation type="submission" date="2021-11" db="EMBL/GenBank/DDBJ databases">
        <title>Draft genome sequence of Alcaligenes endophyticus type strain CCUG 75668T.</title>
        <authorList>
            <person name="Salva-Serra F."/>
            <person name="Duran R.E."/>
            <person name="Seeger M."/>
            <person name="Moore E.R.B."/>
            <person name="Jaen-Luchoro D."/>
        </authorList>
    </citation>
    <scope>NUCLEOTIDE SEQUENCE</scope>
    <source>
        <strain evidence="2">CCUG 75668</strain>
    </source>
</reference>
<dbReference type="SMART" id="SM00858">
    <property type="entry name" value="SAF"/>
    <property type="match status" value="1"/>
</dbReference>
<feature type="domain" description="SAF" evidence="1">
    <location>
        <begin position="48"/>
        <end position="112"/>
    </location>
</feature>
<sequence length="306" mass="33477">MHWFRSWMGTILLLVLAVAMGLVAVWAVQKYLQEQQASIRAAHQVVTASRVVVGQAMQAGMRLQADHLAVRDFPLDLLPSESVSPDDYSQVVGLRLRRSLQAGDLLLPAYLHEHDDIAFSQQLLPGRRAMTIPVDDINSVSGLIQSGDLIDIYVSFDEQDRRVTAPLLQSVLVRATGKQISPEKEFEASQNYRTLTLDLAPDEALRLVAARQNGRITALLRNPGDHEHSQKAMRGELAHVLGIGATQSETTIRKPEILYGHMPQASQASGAAVPLSALDNLGLIDLPFSAAREPSKPLVSEGGIYE</sequence>
<dbReference type="InterPro" id="IPR017592">
    <property type="entry name" value="Pilus_assmbl_Flp-typ_CpaB"/>
</dbReference>
<accession>A0ABT8EK73</accession>
<dbReference type="CDD" id="cd11614">
    <property type="entry name" value="SAF_CpaB_FlgA_like"/>
    <property type="match status" value="1"/>
</dbReference>
<dbReference type="Pfam" id="PF16976">
    <property type="entry name" value="RcpC"/>
    <property type="match status" value="1"/>
</dbReference>
<keyword evidence="3" id="KW-1185">Reference proteome</keyword>
<evidence type="ECO:0000313" key="3">
    <source>
        <dbReference type="Proteomes" id="UP001168613"/>
    </source>
</evidence>
<organism evidence="2 3">
    <name type="scientific">Alcaligenes endophyticus</name>
    <dbReference type="NCBI Taxonomy" id="1929088"/>
    <lineage>
        <taxon>Bacteria</taxon>
        <taxon>Pseudomonadati</taxon>
        <taxon>Pseudomonadota</taxon>
        <taxon>Betaproteobacteria</taxon>
        <taxon>Burkholderiales</taxon>
        <taxon>Alcaligenaceae</taxon>
        <taxon>Alcaligenes</taxon>
    </lineage>
</organism>
<dbReference type="EMBL" id="JAJHNU010000002">
    <property type="protein sequence ID" value="MDN4121693.1"/>
    <property type="molecule type" value="Genomic_DNA"/>
</dbReference>
<evidence type="ECO:0000259" key="1">
    <source>
        <dbReference type="SMART" id="SM00858"/>
    </source>
</evidence>